<dbReference type="EMBL" id="JANBUJ010001255">
    <property type="protein sequence ID" value="KAJ2768113.1"/>
    <property type="molecule type" value="Genomic_DNA"/>
</dbReference>
<protein>
    <submittedName>
        <fullName evidence="1">TATA-binding protein-associated factor mot1</fullName>
    </submittedName>
</protein>
<evidence type="ECO:0000313" key="1">
    <source>
        <dbReference type="EMBL" id="KAJ2768113.1"/>
    </source>
</evidence>
<feature type="non-terminal residue" evidence="1">
    <location>
        <position position="1"/>
    </location>
</feature>
<name>A0ACC1JVV5_9FUNG</name>
<accession>A0ACC1JVV5</accession>
<sequence>AMLVLEMVQREQAQRDLRQQQQQQQKGGSSNGAANGDAMMAAAATASAQASQRKRRGKGGAPEEPAVPLVQAAALTEDQEREQAARVVVGGAEAALAATARLFGPRLFETMPNLWACVADPLAAVYGPAPADGQQPTIDSAVLDAADARFAEDAASAQAAIDALRVLLALAPALDAALRPAYLGGSLGWVMAALRCRFSAVRHIAARALAELCVVARVEAMQALVQTVLPSLGDTTRTHRRQGVAEAVYYVVQRLGEDVLPYVTFLMVPVLGRMSDADEQTRLVCTNCFAQLLKLVPLEADIPDPPGISAELAARREHERRFLSQLMDPAKLEPFRIPVKINATLRKYQQEGVDWLAFLNKYELHGILCDDMGLGKTLQTICILASDHFNRRQRFAADSAAHSQPLPSLVVCPPTLIGHWEQEIRAFAEGLSPLSYTGPPAERRALLPRIAAADVVVMSYDVVRNDIELLAAQSWNYCVLDEGHCIKNGRTKLTQAVKRVRAHRRLILSGTPVQNNVVELWSLFDFLMPGFLGSERQFNELYTKPILASRDAKQMSTAQTAGEHALQQLHKQVLPFLLRRMKEDVLQDLPPKIIQDYYCELSPLQRFLYEEFAKSAAHLRQALGMAPAAEAPDSAEAAPAANGASKATHVFQALQYLRKLCNHPALVLTPKHPLHTQVVADLAARGADLHSLDIAPKMQALKELLNQCGIGTQAETPPATAAAAAAADALLLDADVSASHRVLIFCQHREMIERIEQDLFQRHMPQVTYRRVDGTVEARRRQDIVTQFNADPSIDCLLLTTHVGGLGLNLTGADTVIFVEHDYNPAMDLQAMDRAHRLGQTRVVNVYRLITRNTLEEKIMGLQAFKLHMANTIVNQQNAGLASMNTDQLLDLFNVSPPTAAAAAGPKRDQHAADGASKSMAKALEGLEDLWDASQYEDEYNLDSFVSSLQQ</sequence>
<dbReference type="Proteomes" id="UP001140234">
    <property type="component" value="Unassembled WGS sequence"/>
</dbReference>
<keyword evidence="2" id="KW-1185">Reference proteome</keyword>
<reference evidence="1" key="1">
    <citation type="submission" date="2022-07" db="EMBL/GenBank/DDBJ databases">
        <title>Phylogenomic reconstructions and comparative analyses of Kickxellomycotina fungi.</title>
        <authorList>
            <person name="Reynolds N.K."/>
            <person name="Stajich J.E."/>
            <person name="Barry K."/>
            <person name="Grigoriev I.V."/>
            <person name="Crous P."/>
            <person name="Smith M.E."/>
        </authorList>
    </citation>
    <scope>NUCLEOTIDE SEQUENCE</scope>
    <source>
        <strain evidence="1">CBS 109366</strain>
    </source>
</reference>
<evidence type="ECO:0000313" key="2">
    <source>
        <dbReference type="Proteomes" id="UP001140234"/>
    </source>
</evidence>
<organism evidence="1 2">
    <name type="scientific">Coemansia nantahalensis</name>
    <dbReference type="NCBI Taxonomy" id="2789366"/>
    <lineage>
        <taxon>Eukaryota</taxon>
        <taxon>Fungi</taxon>
        <taxon>Fungi incertae sedis</taxon>
        <taxon>Zoopagomycota</taxon>
        <taxon>Kickxellomycotina</taxon>
        <taxon>Kickxellomycetes</taxon>
        <taxon>Kickxellales</taxon>
        <taxon>Kickxellaceae</taxon>
        <taxon>Coemansia</taxon>
    </lineage>
</organism>
<gene>
    <name evidence="1" type="primary">MOT1_1</name>
    <name evidence="1" type="ORF">IWQ57_003674</name>
</gene>
<comment type="caution">
    <text evidence="1">The sequence shown here is derived from an EMBL/GenBank/DDBJ whole genome shotgun (WGS) entry which is preliminary data.</text>
</comment>
<proteinExistence type="predicted"/>